<dbReference type="CDD" id="cd15798">
    <property type="entry name" value="PMEI-like_3"/>
    <property type="match status" value="1"/>
</dbReference>
<proteinExistence type="predicted"/>
<gene>
    <name evidence="4" type="ORF">CASFOL_024393</name>
</gene>
<dbReference type="InterPro" id="IPR006501">
    <property type="entry name" value="Pectinesterase_inhib_dom"/>
</dbReference>
<dbReference type="EMBL" id="JAVIJP010000032">
    <property type="protein sequence ID" value="KAL3631409.1"/>
    <property type="molecule type" value="Genomic_DNA"/>
</dbReference>
<keyword evidence="5" id="KW-1185">Reference proteome</keyword>
<evidence type="ECO:0000256" key="1">
    <source>
        <dbReference type="ARBA" id="ARBA00022729"/>
    </source>
</evidence>
<evidence type="ECO:0000313" key="5">
    <source>
        <dbReference type="Proteomes" id="UP001632038"/>
    </source>
</evidence>
<evidence type="ECO:0000313" key="4">
    <source>
        <dbReference type="EMBL" id="KAL3631409.1"/>
    </source>
</evidence>
<dbReference type="Pfam" id="PF04043">
    <property type="entry name" value="PMEI"/>
    <property type="match status" value="1"/>
</dbReference>
<feature type="signal peptide" evidence="2">
    <location>
        <begin position="1"/>
        <end position="24"/>
    </location>
</feature>
<evidence type="ECO:0000256" key="2">
    <source>
        <dbReference type="SAM" id="SignalP"/>
    </source>
</evidence>
<name>A0ABD3CPD5_9LAMI</name>
<organism evidence="4 5">
    <name type="scientific">Castilleja foliolosa</name>
    <dbReference type="NCBI Taxonomy" id="1961234"/>
    <lineage>
        <taxon>Eukaryota</taxon>
        <taxon>Viridiplantae</taxon>
        <taxon>Streptophyta</taxon>
        <taxon>Embryophyta</taxon>
        <taxon>Tracheophyta</taxon>
        <taxon>Spermatophyta</taxon>
        <taxon>Magnoliopsida</taxon>
        <taxon>eudicotyledons</taxon>
        <taxon>Gunneridae</taxon>
        <taxon>Pentapetalae</taxon>
        <taxon>asterids</taxon>
        <taxon>lamiids</taxon>
        <taxon>Lamiales</taxon>
        <taxon>Orobanchaceae</taxon>
        <taxon>Pedicularideae</taxon>
        <taxon>Castillejinae</taxon>
        <taxon>Castilleja</taxon>
    </lineage>
</organism>
<keyword evidence="1 2" id="KW-0732">Signal</keyword>
<comment type="caution">
    <text evidence="4">The sequence shown here is derived from an EMBL/GenBank/DDBJ whole genome shotgun (WGS) entry which is preliminary data.</text>
</comment>
<dbReference type="NCBIfam" id="TIGR01614">
    <property type="entry name" value="PME_inhib"/>
    <property type="match status" value="1"/>
</dbReference>
<dbReference type="SUPFAM" id="SSF101148">
    <property type="entry name" value="Plant invertase/pectin methylesterase inhibitor"/>
    <property type="match status" value="1"/>
</dbReference>
<accession>A0ABD3CPD5</accession>
<sequence length="199" mass="21871">MDSLMLTTITTISVMWLVVGRAAANKTLNDAAELIMSTCNCTEHQELCRQSLAPYALLILDKPCHLAYVAVNVTLADAKNVSQYVRGLKANYTNNHNIAAALHDCAENLDGMVAEIQDSLNETRWLFANNSSQGKNNFEFHVSDLETWMSAALTDDDTCADELESLDEPLRSYVANGTSRIQSLVSNALALINSTYYGK</sequence>
<protein>
    <recommendedName>
        <fullName evidence="3">Pectinesterase inhibitor domain-containing protein</fullName>
    </recommendedName>
</protein>
<dbReference type="Proteomes" id="UP001632038">
    <property type="component" value="Unassembled WGS sequence"/>
</dbReference>
<dbReference type="PANTHER" id="PTHR31080:SF296">
    <property type="entry name" value="OS05G0360900 PROTEIN"/>
    <property type="match status" value="1"/>
</dbReference>
<dbReference type="SMART" id="SM00856">
    <property type="entry name" value="PMEI"/>
    <property type="match status" value="1"/>
</dbReference>
<dbReference type="InterPro" id="IPR035513">
    <property type="entry name" value="Invertase/methylesterase_inhib"/>
</dbReference>
<dbReference type="PANTHER" id="PTHR31080">
    <property type="entry name" value="PECTINESTERASE INHIBITOR-LIKE"/>
    <property type="match status" value="1"/>
</dbReference>
<dbReference type="AlphaFoldDB" id="A0ABD3CPD5"/>
<reference evidence="5" key="1">
    <citation type="journal article" date="2024" name="IScience">
        <title>Strigolactones Initiate the Formation of Haustorium-like Structures in Castilleja.</title>
        <authorList>
            <person name="Buerger M."/>
            <person name="Peterson D."/>
            <person name="Chory J."/>
        </authorList>
    </citation>
    <scope>NUCLEOTIDE SEQUENCE [LARGE SCALE GENOMIC DNA]</scope>
</reference>
<feature type="chain" id="PRO_5044859867" description="Pectinesterase inhibitor domain-containing protein" evidence="2">
    <location>
        <begin position="25"/>
        <end position="199"/>
    </location>
</feature>
<dbReference type="InterPro" id="IPR051955">
    <property type="entry name" value="PME_Inhibitor"/>
</dbReference>
<evidence type="ECO:0000259" key="3">
    <source>
        <dbReference type="SMART" id="SM00856"/>
    </source>
</evidence>
<dbReference type="Gene3D" id="1.20.140.40">
    <property type="entry name" value="Invertase/pectin methylesterase inhibitor family protein"/>
    <property type="match status" value="1"/>
</dbReference>
<feature type="domain" description="Pectinesterase inhibitor" evidence="3">
    <location>
        <begin position="30"/>
        <end position="191"/>
    </location>
</feature>